<keyword evidence="3" id="KW-0234">DNA repair</keyword>
<dbReference type="InterPro" id="IPR015525">
    <property type="entry name" value="BRCA2"/>
</dbReference>
<evidence type="ECO:0000313" key="7">
    <source>
        <dbReference type="EMBL" id="KAK0039177.1"/>
    </source>
</evidence>
<keyword evidence="1" id="KW-0677">Repeat</keyword>
<dbReference type="Pfam" id="PF00634">
    <property type="entry name" value="BRCA2"/>
    <property type="match status" value="1"/>
</dbReference>
<dbReference type="InterPro" id="IPR002093">
    <property type="entry name" value="BRCA2_repeat"/>
</dbReference>
<organism evidence="7 8">
    <name type="scientific">Biomphalaria pfeifferi</name>
    <name type="common">Bloodfluke planorb</name>
    <name type="synonym">Freshwater snail</name>
    <dbReference type="NCBI Taxonomy" id="112525"/>
    <lineage>
        <taxon>Eukaryota</taxon>
        <taxon>Metazoa</taxon>
        <taxon>Spiralia</taxon>
        <taxon>Lophotrochozoa</taxon>
        <taxon>Mollusca</taxon>
        <taxon>Gastropoda</taxon>
        <taxon>Heterobranchia</taxon>
        <taxon>Euthyneura</taxon>
        <taxon>Panpulmonata</taxon>
        <taxon>Hygrophila</taxon>
        <taxon>Lymnaeoidea</taxon>
        <taxon>Planorbidae</taxon>
        <taxon>Biomphalaria</taxon>
    </lineage>
</organism>
<evidence type="ECO:0000256" key="5">
    <source>
        <dbReference type="SAM" id="MobiDB-lite"/>
    </source>
</evidence>
<feature type="coiled-coil region" evidence="4">
    <location>
        <begin position="391"/>
        <end position="418"/>
    </location>
</feature>
<evidence type="ECO:0000256" key="4">
    <source>
        <dbReference type="SAM" id="Coils"/>
    </source>
</evidence>
<dbReference type="GO" id="GO:0000724">
    <property type="term" value="P:double-strand break repair via homologous recombination"/>
    <property type="evidence" value="ECO:0007669"/>
    <property type="project" value="InterPro"/>
</dbReference>
<reference evidence="7" key="2">
    <citation type="submission" date="2023-04" db="EMBL/GenBank/DDBJ databases">
        <authorList>
            <person name="Bu L."/>
            <person name="Lu L."/>
            <person name="Laidemitt M.R."/>
            <person name="Zhang S.M."/>
            <person name="Mutuku M."/>
            <person name="Mkoji G."/>
            <person name="Steinauer M."/>
            <person name="Loker E.S."/>
        </authorList>
    </citation>
    <scope>NUCLEOTIDE SEQUENCE</scope>
    <source>
        <strain evidence="7">KasaAsao</strain>
        <tissue evidence="7">Whole Snail</tissue>
    </source>
</reference>
<proteinExistence type="predicted"/>
<evidence type="ECO:0000256" key="1">
    <source>
        <dbReference type="ARBA" id="ARBA00022737"/>
    </source>
</evidence>
<dbReference type="AlphaFoldDB" id="A0AAD8AMT0"/>
<feature type="domain" description="BRCA2 OB1" evidence="6">
    <location>
        <begin position="251"/>
        <end position="353"/>
    </location>
</feature>
<comment type="caution">
    <text evidence="7">The sequence shown here is derived from an EMBL/GenBank/DDBJ whole genome shotgun (WGS) entry which is preliminary data.</text>
</comment>
<dbReference type="InterPro" id="IPR015187">
    <property type="entry name" value="BRCA2_OB_1"/>
</dbReference>
<evidence type="ECO:0000256" key="2">
    <source>
        <dbReference type="ARBA" id="ARBA00022763"/>
    </source>
</evidence>
<accession>A0AAD8AMT0</accession>
<reference evidence="7" key="1">
    <citation type="journal article" date="2023" name="PLoS Negl. Trop. Dis.">
        <title>A genome sequence for Biomphalaria pfeifferi, the major vector snail for the human-infecting parasite Schistosoma mansoni.</title>
        <authorList>
            <person name="Bu L."/>
            <person name="Lu L."/>
            <person name="Laidemitt M.R."/>
            <person name="Zhang S.M."/>
            <person name="Mutuku M."/>
            <person name="Mkoji G."/>
            <person name="Steinauer M."/>
            <person name="Loker E.S."/>
        </authorList>
    </citation>
    <scope>NUCLEOTIDE SEQUENCE</scope>
    <source>
        <strain evidence="7">KasaAsao</strain>
    </source>
</reference>
<dbReference type="Gene3D" id="2.40.50.140">
    <property type="entry name" value="Nucleic acid-binding proteins"/>
    <property type="match status" value="2"/>
</dbReference>
<evidence type="ECO:0000259" key="6">
    <source>
        <dbReference type="Pfam" id="PF09103"/>
    </source>
</evidence>
<name>A0AAD8AMT0_BIOPF</name>
<dbReference type="Proteomes" id="UP001233172">
    <property type="component" value="Unassembled WGS sequence"/>
</dbReference>
<feature type="region of interest" description="Disordered" evidence="5">
    <location>
        <begin position="1"/>
        <end position="76"/>
    </location>
</feature>
<protein>
    <submittedName>
        <fullName evidence="7">Integral membrane protein</fullName>
    </submittedName>
</protein>
<dbReference type="PANTHER" id="PTHR11289">
    <property type="entry name" value="BREAST CANCER TYPE 2 SUSCEPTIBILITY PROTEIN BRCA2"/>
    <property type="match status" value="1"/>
</dbReference>
<sequence>MESELEFEEFFQSSLGTEREDADEDVSDVSDLSGLFQLSSDQEKSEKAAADAGWSSDIDEYQKDDLDSADSDSFQHSGCLSDIEELSEERMKSQRHPLSLSTDDSLHISAIILEDAAENTPDAGREESTIVFSGFKTGSNKKIEVKEESIRSAYRMFGTGPGKTKNGDSYRSEAPLQSMGLKKQKNASQIDLENVRANVRKRFSREDESWFSIQFKWSWIHHALAKKALDEESLVDKIEEQMWIRKKSEYSVLRRIVEGDDVSWRYMIVLVIGVTEEHLEIFDGFYSLFARYDGLIEKKVRRKEVHVGCKLKVFGADLLIKEPTSIFDVAGVSLMLHYNGVQVIYSRRRLGYRKKIVFRTGISSISREGGCVGCIEGTVVEILETKYSVRLENYSYIADDLETELEKIERLAKDANRSFVSEDLKISMYTRFLVRDDSGECVVTWWSPSDEIKAGRTIRMIYLLPSTKHRDLHLKTTKNTTVRLL</sequence>
<keyword evidence="8" id="KW-1185">Reference proteome</keyword>
<dbReference type="InterPro" id="IPR012340">
    <property type="entry name" value="NA-bd_OB-fold"/>
</dbReference>
<dbReference type="SUPFAM" id="SSF50249">
    <property type="entry name" value="Nucleic acid-binding proteins"/>
    <property type="match status" value="2"/>
</dbReference>
<dbReference type="GO" id="GO:0006355">
    <property type="term" value="P:regulation of DNA-templated transcription"/>
    <property type="evidence" value="ECO:0007669"/>
    <property type="project" value="TreeGrafter"/>
</dbReference>
<evidence type="ECO:0000313" key="8">
    <source>
        <dbReference type="Proteomes" id="UP001233172"/>
    </source>
</evidence>
<dbReference type="PANTHER" id="PTHR11289:SF0">
    <property type="entry name" value="BREAST CANCER TYPE 2 SUSCEPTIBILITY PROTEIN"/>
    <property type="match status" value="1"/>
</dbReference>
<keyword evidence="4" id="KW-0175">Coiled coil</keyword>
<dbReference type="Pfam" id="PF09103">
    <property type="entry name" value="BRCA-2_OB1"/>
    <property type="match status" value="1"/>
</dbReference>
<dbReference type="EMBL" id="JASAOG010000480">
    <property type="protein sequence ID" value="KAK0039177.1"/>
    <property type="molecule type" value="Genomic_DNA"/>
</dbReference>
<gene>
    <name evidence="7" type="ORF">Bpfe_031393</name>
</gene>
<keyword evidence="2" id="KW-0227">DNA damage</keyword>
<evidence type="ECO:0000256" key="3">
    <source>
        <dbReference type="ARBA" id="ARBA00023204"/>
    </source>
</evidence>